<dbReference type="AlphaFoldDB" id="A0A0A0EC79"/>
<gene>
    <name evidence="1" type="ORF">ATO9_13055</name>
</gene>
<comment type="caution">
    <text evidence="1">The sequence shown here is derived from an EMBL/GenBank/DDBJ whole genome shotgun (WGS) entry which is preliminary data.</text>
</comment>
<reference evidence="1 2" key="1">
    <citation type="journal article" date="2015" name="Antonie Van Leeuwenhoek">
        <title>Pseudooceanicola atlanticus gen. nov. sp. nov., isolated from surface seawater of the Atlantic Ocean and reclassification of Oceanicola batsensis, Oceanicola marinus, Oceanicola nitratireducens, Oceanicola nanhaiensis, Oceanicola antarcticus and Oceanicola flagellatus, as Pseudooceanicola batsensis comb. nov., Pseudooceanicola marinus comb. nov., Pseudooceanicola nitratireducens comb. nov., Pseudooceanicola nanhaiensis comb. nov., Pseudooceanicola antarcticus comb. nov., and Pseudooceanicola flagellatus comb. nov.</title>
        <authorList>
            <person name="Lai Q."/>
            <person name="Li G."/>
            <person name="Liu X."/>
            <person name="Du Y."/>
            <person name="Sun F."/>
            <person name="Shao Z."/>
        </authorList>
    </citation>
    <scope>NUCLEOTIDE SEQUENCE [LARGE SCALE GENOMIC DNA]</scope>
    <source>
        <strain evidence="1 2">22II-s11g</strain>
    </source>
</reference>
<dbReference type="OrthoDB" id="7874631at2"/>
<keyword evidence="2" id="KW-1185">Reference proteome</keyword>
<accession>A0A0A0EC79</accession>
<evidence type="ECO:0000313" key="1">
    <source>
        <dbReference type="EMBL" id="KGM48551.1"/>
    </source>
</evidence>
<dbReference type="RefSeq" id="WP_043749464.1">
    <property type="nucleotide sequence ID" value="NZ_AQQX01000004.1"/>
</dbReference>
<dbReference type="STRING" id="1461694.ATO9_13055"/>
<evidence type="ECO:0000313" key="2">
    <source>
        <dbReference type="Proteomes" id="UP000030004"/>
    </source>
</evidence>
<proteinExistence type="predicted"/>
<sequence length="96" mass="10779">MVRIMVIALAGLMIVLGLRVGWYVITRSETDAITRAAEDYVRMERQMGQDASMTDCSARPAPGLAWLSVICRPRGGAQTYRYSVDQWGRTTRLSPR</sequence>
<dbReference type="Proteomes" id="UP000030004">
    <property type="component" value="Unassembled WGS sequence"/>
</dbReference>
<name>A0A0A0EC79_9RHOB</name>
<dbReference type="EMBL" id="AQQX01000004">
    <property type="protein sequence ID" value="KGM48551.1"/>
    <property type="molecule type" value="Genomic_DNA"/>
</dbReference>
<organism evidence="1 2">
    <name type="scientific">Pseudooceanicola atlanticus</name>
    <dbReference type="NCBI Taxonomy" id="1461694"/>
    <lineage>
        <taxon>Bacteria</taxon>
        <taxon>Pseudomonadati</taxon>
        <taxon>Pseudomonadota</taxon>
        <taxon>Alphaproteobacteria</taxon>
        <taxon>Rhodobacterales</taxon>
        <taxon>Paracoccaceae</taxon>
        <taxon>Pseudooceanicola</taxon>
    </lineage>
</organism>
<protein>
    <submittedName>
        <fullName evidence="1">Uncharacterized protein</fullName>
    </submittedName>
</protein>